<accession>A0A553PYG2</accession>
<dbReference type="InterPro" id="IPR047170">
    <property type="entry name" value="PTN12/18/22"/>
</dbReference>
<evidence type="ECO:0000313" key="9">
    <source>
        <dbReference type="Proteomes" id="UP000316079"/>
    </source>
</evidence>
<dbReference type="GO" id="GO:0005634">
    <property type="term" value="C:nucleus"/>
    <property type="evidence" value="ECO:0007669"/>
    <property type="project" value="TreeGrafter"/>
</dbReference>
<dbReference type="PROSITE" id="PS50056">
    <property type="entry name" value="TYR_PHOSPHATASE_2"/>
    <property type="match status" value="1"/>
</dbReference>
<evidence type="ECO:0000313" key="8">
    <source>
        <dbReference type="EMBL" id="TRY82705.1"/>
    </source>
</evidence>
<proteinExistence type="inferred from homology"/>
<feature type="domain" description="Tyrosine specific protein phosphatases" evidence="7">
    <location>
        <begin position="212"/>
        <end position="284"/>
    </location>
</feature>
<name>A0A553PYG2_9TELE</name>
<protein>
    <recommendedName>
        <fullName evidence="1">protein-tyrosine-phosphatase</fullName>
        <ecNumber evidence="1">3.1.3.48</ecNumber>
    </recommendedName>
</protein>
<dbReference type="InterPro" id="IPR000387">
    <property type="entry name" value="Tyr_Pase_dom"/>
</dbReference>
<dbReference type="GO" id="GO:0004726">
    <property type="term" value="F:non-membrane spanning protein tyrosine phosphatase activity"/>
    <property type="evidence" value="ECO:0007669"/>
    <property type="project" value="InterPro"/>
</dbReference>
<dbReference type="SUPFAM" id="SSF52799">
    <property type="entry name" value="(Phosphotyrosine protein) phosphatases II"/>
    <property type="match status" value="1"/>
</dbReference>
<keyword evidence="2" id="KW-0378">Hydrolase</keyword>
<dbReference type="SMART" id="SM00404">
    <property type="entry name" value="PTPc_motif"/>
    <property type="match status" value="1"/>
</dbReference>
<dbReference type="InterPro" id="IPR003595">
    <property type="entry name" value="Tyr_Pase_cat"/>
</dbReference>
<dbReference type="InterPro" id="IPR000242">
    <property type="entry name" value="PTP_cat"/>
</dbReference>
<dbReference type="Proteomes" id="UP000316079">
    <property type="component" value="Unassembled WGS sequence"/>
</dbReference>
<evidence type="ECO:0000256" key="5">
    <source>
        <dbReference type="SAM" id="MobiDB-lite"/>
    </source>
</evidence>
<organism evidence="8 9">
    <name type="scientific">Danionella cerebrum</name>
    <dbReference type="NCBI Taxonomy" id="2873325"/>
    <lineage>
        <taxon>Eukaryota</taxon>
        <taxon>Metazoa</taxon>
        <taxon>Chordata</taxon>
        <taxon>Craniata</taxon>
        <taxon>Vertebrata</taxon>
        <taxon>Euteleostomi</taxon>
        <taxon>Actinopterygii</taxon>
        <taxon>Neopterygii</taxon>
        <taxon>Teleostei</taxon>
        <taxon>Ostariophysi</taxon>
        <taxon>Cypriniformes</taxon>
        <taxon>Danionidae</taxon>
        <taxon>Danioninae</taxon>
        <taxon>Danionella</taxon>
    </lineage>
</organism>
<reference evidence="8 9" key="1">
    <citation type="journal article" date="2019" name="Sci. Data">
        <title>Hybrid genome assembly and annotation of Danionella translucida.</title>
        <authorList>
            <person name="Kadobianskyi M."/>
            <person name="Schulze L."/>
            <person name="Schuelke M."/>
            <person name="Judkewitz B."/>
        </authorList>
    </citation>
    <scope>NUCLEOTIDE SEQUENCE [LARGE SCALE GENOMIC DNA]</scope>
    <source>
        <strain evidence="8 9">Bolton</strain>
    </source>
</reference>
<dbReference type="GO" id="GO:0005737">
    <property type="term" value="C:cytoplasm"/>
    <property type="evidence" value="ECO:0007669"/>
    <property type="project" value="TreeGrafter"/>
</dbReference>
<evidence type="ECO:0000256" key="1">
    <source>
        <dbReference type="ARBA" id="ARBA00013064"/>
    </source>
</evidence>
<dbReference type="PANTHER" id="PTHR45983">
    <property type="entry name" value="TYROSINE PHOSPHATSE N18, PUTATIVE-RELATED"/>
    <property type="match status" value="1"/>
</dbReference>
<dbReference type="PANTHER" id="PTHR45983:SF3">
    <property type="entry name" value="TYROSINE-PROTEIN PHOSPHATASE NON-RECEPTOR TYPE 12"/>
    <property type="match status" value="1"/>
</dbReference>
<keyword evidence="9" id="KW-1185">Reference proteome</keyword>
<comment type="similarity">
    <text evidence="4">Belongs to the protein-tyrosine phosphatase family. Non-receptor class 4 subfamily.</text>
</comment>
<dbReference type="PRINTS" id="PR00700">
    <property type="entry name" value="PRTYPHPHTASE"/>
</dbReference>
<dbReference type="AlphaFoldDB" id="A0A553PYG2"/>
<feature type="compositionally biased region" description="Polar residues" evidence="5">
    <location>
        <begin position="524"/>
        <end position="540"/>
    </location>
</feature>
<dbReference type="EC" id="3.1.3.48" evidence="1"/>
<comment type="caution">
    <text evidence="8">The sequence shown here is derived from an EMBL/GenBank/DDBJ whole genome shotgun (WGS) entry which is preliminary data.</text>
</comment>
<dbReference type="PROSITE" id="PS50055">
    <property type="entry name" value="TYR_PHOSPHATASE_PTP"/>
    <property type="match status" value="1"/>
</dbReference>
<dbReference type="OrthoDB" id="10253954at2759"/>
<evidence type="ECO:0000259" key="6">
    <source>
        <dbReference type="PROSITE" id="PS50055"/>
    </source>
</evidence>
<gene>
    <name evidence="8" type="ORF">DNTS_018767</name>
</gene>
<feature type="domain" description="Tyrosine-protein phosphatase" evidence="6">
    <location>
        <begin position="68"/>
        <end position="293"/>
    </location>
</feature>
<evidence type="ECO:0000259" key="7">
    <source>
        <dbReference type="PROSITE" id="PS50056"/>
    </source>
</evidence>
<dbReference type="STRING" id="623744.A0A553PYG2"/>
<keyword evidence="3" id="KW-0904">Protein phosphatase</keyword>
<dbReference type="Pfam" id="PF00102">
    <property type="entry name" value="Y_phosphatase"/>
    <property type="match status" value="1"/>
</dbReference>
<sequence>MIERQFDHRMDQRKILEKLIEDLKKRDERTDEFMLLLSPMLVLPRRQHSPREIPLIFQGNKTGLKQNVGKRLRRLSSKYRSEKIYTTDTGEIEENLRKNRYKDILPFDHSRVRVSLKTSNQDSDYINANFIKVIVMACREFEMGRKKCEHYFPAFGEEPLTFGPFRISCESENQRTDYCIRTLTAQYQQVSRPLTQFHYLNWPDHDVPSNFDSILEMIQGMHELQTTHTPVCVHCRCRFIPTLGQLDLVHSNPERIPEDFSVYQLIQEMRTQRHSAVQTKEQYELVHRAITQLFEKQLKVLESPTHSEITEGMEESPDRGSQSSDEEQWDTPPPKPPRNRSAQVEGEVTEEILQAPEPHPVPPVLFPSPLSSLPTVTQVRQDSDRYHPRPVLHQLDTDQNPDLNQNFTRTAPERSLNIEIRKVPLQEGPQSFDIGKAPLQEGAWSFEIQKVPLQESPQSFEIQTVPLQEESTLTVTGNSSVFHEPGRSKDSIELEVQEPPSPKHLAPQSQKAQAAWIEPLPNTTSSLTQQESNLADSTPDPNADLTKCPSFSNPLRQSNLAVSSLTDQSQATNLISRTDQMSGLMSCGPTGNFAPASSPVRAALSFTNPLHSELGDCCTRVSISSSSELPSESVQRRATQMCIAGQSLHSHTTGTLKNFVVWSSQQARCYLMPHLSSQLSRQALKIYLPLFLRGLQSLSSWQQMLQKQSSSHQRGRIILTQRDLETLTYTLLSRVVLAVAALLPGVLESHQLNGHDSSFRSKLVPSLGIVLVSHHALLWKSSDTKALN</sequence>
<evidence type="ECO:0000256" key="2">
    <source>
        <dbReference type="ARBA" id="ARBA00022801"/>
    </source>
</evidence>
<dbReference type="Gene3D" id="3.90.190.10">
    <property type="entry name" value="Protein tyrosine phosphatase superfamily"/>
    <property type="match status" value="2"/>
</dbReference>
<dbReference type="EMBL" id="SRMA01026542">
    <property type="protein sequence ID" value="TRY82705.1"/>
    <property type="molecule type" value="Genomic_DNA"/>
</dbReference>
<feature type="region of interest" description="Disordered" evidence="5">
    <location>
        <begin position="304"/>
        <end position="347"/>
    </location>
</feature>
<dbReference type="SMART" id="SM00194">
    <property type="entry name" value="PTPc"/>
    <property type="match status" value="1"/>
</dbReference>
<evidence type="ECO:0000256" key="3">
    <source>
        <dbReference type="ARBA" id="ARBA00022912"/>
    </source>
</evidence>
<dbReference type="InterPro" id="IPR029021">
    <property type="entry name" value="Prot-tyrosine_phosphatase-like"/>
</dbReference>
<feature type="region of interest" description="Disordered" evidence="5">
    <location>
        <begin position="524"/>
        <end position="551"/>
    </location>
</feature>
<evidence type="ECO:0000256" key="4">
    <source>
        <dbReference type="ARBA" id="ARBA00034734"/>
    </source>
</evidence>